<sequence>MKIILTGATGFIGGEILTQCLENTSITSLVILSRRPIERVLSHSKAKIIIMENFKLYSESVIREIADADACIWALGTYDGNVEVEVDYPTAFAKAILQGRRGGGKFRYVHLGGAFTEEDQEKALWWLQAARKGRGLGEFKMKKFAKENGCEEYWETFIMKPGGVLKKDSVAFLNWAIPNCIIRGDECAASMIDVALNGAEQEIVKMDTMVLKGKSLLGR</sequence>
<accession>A0A9P7YH87</accession>
<dbReference type="PANTHER" id="PTHR14097">
    <property type="entry name" value="OXIDOREDUCTASE HTATIP2"/>
    <property type="match status" value="1"/>
</dbReference>
<evidence type="ECO:0000313" key="1">
    <source>
        <dbReference type="EMBL" id="KAG9233749.1"/>
    </source>
</evidence>
<dbReference type="Gene3D" id="3.40.50.720">
    <property type="entry name" value="NAD(P)-binding Rossmann-like Domain"/>
    <property type="match status" value="1"/>
</dbReference>
<reference evidence="1" key="1">
    <citation type="journal article" date="2021" name="IMA Fungus">
        <title>Genomic characterization of three marine fungi, including Emericellopsis atlantica sp. nov. with signatures of a generalist lifestyle and marine biomass degradation.</title>
        <authorList>
            <person name="Hagestad O.C."/>
            <person name="Hou L."/>
            <person name="Andersen J.H."/>
            <person name="Hansen E.H."/>
            <person name="Altermark B."/>
            <person name="Li C."/>
            <person name="Kuhnert E."/>
            <person name="Cox R.J."/>
            <person name="Crous P.W."/>
            <person name="Spatafora J.W."/>
            <person name="Lail K."/>
            <person name="Amirebrahimi M."/>
            <person name="Lipzen A."/>
            <person name="Pangilinan J."/>
            <person name="Andreopoulos W."/>
            <person name="Hayes R.D."/>
            <person name="Ng V."/>
            <person name="Grigoriev I.V."/>
            <person name="Jackson S.A."/>
            <person name="Sutton T.D.S."/>
            <person name="Dobson A.D.W."/>
            <person name="Rama T."/>
        </authorList>
    </citation>
    <scope>NUCLEOTIDE SEQUENCE</scope>
    <source>
        <strain evidence="1">TRa018bII</strain>
    </source>
</reference>
<dbReference type="PANTHER" id="PTHR14097:SF9">
    <property type="entry name" value="EPIMERASE, PUTATIVE (AFU_ORTHOLOGUE AFUA_8G07320)-RELATED"/>
    <property type="match status" value="1"/>
</dbReference>
<evidence type="ECO:0000313" key="2">
    <source>
        <dbReference type="Proteomes" id="UP000824998"/>
    </source>
</evidence>
<comment type="caution">
    <text evidence="1">The sequence shown here is derived from an EMBL/GenBank/DDBJ whole genome shotgun (WGS) entry which is preliminary data.</text>
</comment>
<proteinExistence type="predicted"/>
<dbReference type="AlphaFoldDB" id="A0A9P7YH87"/>
<gene>
    <name evidence="1" type="ORF">BJ875DRAFT_35650</name>
</gene>
<organism evidence="1 2">
    <name type="scientific">Amylocarpus encephaloides</name>
    <dbReference type="NCBI Taxonomy" id="45428"/>
    <lineage>
        <taxon>Eukaryota</taxon>
        <taxon>Fungi</taxon>
        <taxon>Dikarya</taxon>
        <taxon>Ascomycota</taxon>
        <taxon>Pezizomycotina</taxon>
        <taxon>Leotiomycetes</taxon>
        <taxon>Helotiales</taxon>
        <taxon>Helotiales incertae sedis</taxon>
        <taxon>Amylocarpus</taxon>
    </lineage>
</organism>
<protein>
    <submittedName>
        <fullName evidence="1">Nucleoside-diphosphate-sugar epimeras-like protein</fullName>
    </submittedName>
</protein>
<name>A0A9P7YH87_9HELO</name>
<dbReference type="OrthoDB" id="3535423at2759"/>
<dbReference type="InterPro" id="IPR036291">
    <property type="entry name" value="NAD(P)-bd_dom_sf"/>
</dbReference>
<dbReference type="SUPFAM" id="SSF51735">
    <property type="entry name" value="NAD(P)-binding Rossmann-fold domains"/>
    <property type="match status" value="1"/>
</dbReference>
<keyword evidence="2" id="KW-1185">Reference proteome</keyword>
<dbReference type="Proteomes" id="UP000824998">
    <property type="component" value="Unassembled WGS sequence"/>
</dbReference>
<dbReference type="EMBL" id="MU251488">
    <property type="protein sequence ID" value="KAG9233749.1"/>
    <property type="molecule type" value="Genomic_DNA"/>
</dbReference>